<dbReference type="OrthoDB" id="9814831at2"/>
<evidence type="ECO:0000313" key="1">
    <source>
        <dbReference type="EMBL" id="KGF33556.1"/>
    </source>
</evidence>
<dbReference type="PANTHER" id="PTHR35602">
    <property type="entry name" value="ESTERASE YQIA-RELATED"/>
    <property type="match status" value="1"/>
</dbReference>
<dbReference type="PANTHER" id="PTHR35602:SF3">
    <property type="entry name" value="ESTERASE YQIA"/>
    <property type="match status" value="1"/>
</dbReference>
<dbReference type="SUPFAM" id="SSF53474">
    <property type="entry name" value="alpha/beta-Hydrolases"/>
    <property type="match status" value="1"/>
</dbReference>
<dbReference type="InterPro" id="IPR029058">
    <property type="entry name" value="AB_hydrolase_fold"/>
</dbReference>
<accession>A0A095ZGP7</accession>
<protein>
    <submittedName>
        <fullName evidence="1">Esterase</fullName>
    </submittedName>
</protein>
<dbReference type="InterPro" id="IPR023214">
    <property type="entry name" value="HAD_sf"/>
</dbReference>
<dbReference type="Gene3D" id="3.40.50.1000">
    <property type="entry name" value="HAD superfamily/HAD-like"/>
    <property type="match status" value="1"/>
</dbReference>
<dbReference type="EMBL" id="JRNN01000085">
    <property type="protein sequence ID" value="KGF33556.1"/>
    <property type="molecule type" value="Genomic_DNA"/>
</dbReference>
<dbReference type="InterPro" id="IPR008886">
    <property type="entry name" value="UPF0227/Esterase_YqiA"/>
</dbReference>
<dbReference type="RefSeq" id="WP_036874432.1">
    <property type="nucleotide sequence ID" value="NZ_JRNN01000085.1"/>
</dbReference>
<sequence length="331" mass="37735">MENPTKKQYPDLMKGKTLMYVHGFMSSGQSGTVAMLRELLPQANVVAEDLPVHPAEAIDLLRQLCQSHQPDLIIGTSMGGMYTEMLTGYDRILVNPAFQMGLTMHDHGMMGKQVFQNPRKDGETEVIVTKALVNEFKDITEQCFANVTPEEQRRVYGLFGDKDPLVHTFELFRGHYPQAIHFHGAHRLTDKVAFHYLIPVIRWIDDQQEGRERPIVYIDYATLHDSYGKATSSMRKAYEMLIERYDVYVVAAAPTNDHGYIGEVQAWVEENLSAPAYNRVIFTNQSQLLYGDYLITPEAQKGFMGTCLAYGSDEFKTWEELIVYFDRLGGQ</sequence>
<name>A0A095ZGP7_9BACT</name>
<proteinExistence type="predicted"/>
<organism evidence="1 2">
    <name type="scientific">Hoylesella buccalis DNF00853</name>
    <dbReference type="NCBI Taxonomy" id="1401074"/>
    <lineage>
        <taxon>Bacteria</taxon>
        <taxon>Pseudomonadati</taxon>
        <taxon>Bacteroidota</taxon>
        <taxon>Bacteroidia</taxon>
        <taxon>Bacteroidales</taxon>
        <taxon>Prevotellaceae</taxon>
        <taxon>Hoylesella</taxon>
    </lineage>
</organism>
<evidence type="ECO:0000313" key="2">
    <source>
        <dbReference type="Proteomes" id="UP000029556"/>
    </source>
</evidence>
<comment type="caution">
    <text evidence="1">The sequence shown here is derived from an EMBL/GenBank/DDBJ whole genome shotgun (WGS) entry which is preliminary data.</text>
</comment>
<dbReference type="Proteomes" id="UP000029556">
    <property type="component" value="Unassembled WGS sequence"/>
</dbReference>
<gene>
    <name evidence="1" type="ORF">HMPREF2137_10920</name>
</gene>
<dbReference type="Pfam" id="PF05728">
    <property type="entry name" value="UPF0227"/>
    <property type="match status" value="1"/>
</dbReference>
<dbReference type="AlphaFoldDB" id="A0A095ZGP7"/>
<dbReference type="Gene3D" id="3.40.50.1820">
    <property type="entry name" value="alpha/beta hydrolase"/>
    <property type="match status" value="1"/>
</dbReference>
<reference evidence="1 2" key="1">
    <citation type="submission" date="2014-07" db="EMBL/GenBank/DDBJ databases">
        <authorList>
            <person name="McCorrison J."/>
            <person name="Sanka R."/>
            <person name="Torralba M."/>
            <person name="Gillis M."/>
            <person name="Haft D.H."/>
            <person name="Methe B."/>
            <person name="Sutton G."/>
            <person name="Nelson K.E."/>
        </authorList>
    </citation>
    <scope>NUCLEOTIDE SEQUENCE [LARGE SCALE GENOMIC DNA]</scope>
    <source>
        <strain evidence="1 2">DNF00853</strain>
    </source>
</reference>